<reference evidence="1" key="1">
    <citation type="submission" date="2020-02" db="EMBL/GenBank/DDBJ databases">
        <authorList>
            <person name="Palmer J.M."/>
        </authorList>
    </citation>
    <scope>NUCLEOTIDE SEQUENCE</scope>
    <source>
        <strain evidence="1">EPUS1.4</strain>
        <tissue evidence="1">Thallus</tissue>
    </source>
</reference>
<dbReference type="EMBL" id="JAACFV010000018">
    <property type="protein sequence ID" value="KAF7511603.1"/>
    <property type="molecule type" value="Genomic_DNA"/>
</dbReference>
<name>A0A8H7E7Z9_9EURO</name>
<sequence length="110" mass="11424">MPGATISPNILGSRRTIAELPWATDLLASSDQDSLKHANGRSMSRAGAFSCIAYFESGIVEAPAPEVLQNIIAISSGDSLYVAAQLLCDPASDVKPYESTGSLGTLVEPA</sequence>
<accession>A0A8H7E7Z9</accession>
<keyword evidence="2" id="KW-1185">Reference proteome</keyword>
<dbReference type="OrthoDB" id="5354164at2759"/>
<evidence type="ECO:0000313" key="1">
    <source>
        <dbReference type="EMBL" id="KAF7511603.1"/>
    </source>
</evidence>
<evidence type="ECO:0000313" key="2">
    <source>
        <dbReference type="Proteomes" id="UP000606974"/>
    </source>
</evidence>
<comment type="caution">
    <text evidence="1">The sequence shown here is derived from an EMBL/GenBank/DDBJ whole genome shotgun (WGS) entry which is preliminary data.</text>
</comment>
<dbReference type="AlphaFoldDB" id="A0A8H7E7Z9"/>
<dbReference type="Proteomes" id="UP000606974">
    <property type="component" value="Unassembled WGS sequence"/>
</dbReference>
<gene>
    <name evidence="1" type="ORF">GJ744_003766</name>
</gene>
<proteinExistence type="predicted"/>
<protein>
    <submittedName>
        <fullName evidence="1">Uncharacterized protein</fullName>
    </submittedName>
</protein>
<organism evidence="1 2">
    <name type="scientific">Endocarpon pusillum</name>
    <dbReference type="NCBI Taxonomy" id="364733"/>
    <lineage>
        <taxon>Eukaryota</taxon>
        <taxon>Fungi</taxon>
        <taxon>Dikarya</taxon>
        <taxon>Ascomycota</taxon>
        <taxon>Pezizomycotina</taxon>
        <taxon>Eurotiomycetes</taxon>
        <taxon>Chaetothyriomycetidae</taxon>
        <taxon>Verrucariales</taxon>
        <taxon>Verrucariaceae</taxon>
        <taxon>Endocarpon</taxon>
    </lineage>
</organism>